<dbReference type="FunFam" id="3.40.50.720:FF:000243">
    <property type="entry name" value="Ubiquitin-like modifier-activating enzyme ATG7"/>
    <property type="match status" value="1"/>
</dbReference>
<dbReference type="GO" id="GO:0006995">
    <property type="term" value="P:cellular response to nitrogen starvation"/>
    <property type="evidence" value="ECO:0007669"/>
    <property type="project" value="TreeGrafter"/>
</dbReference>
<evidence type="ECO:0000256" key="4">
    <source>
        <dbReference type="ARBA" id="ARBA00022927"/>
    </source>
</evidence>
<dbReference type="GO" id="GO:0019779">
    <property type="term" value="F:Atg8 activating enzyme activity"/>
    <property type="evidence" value="ECO:0007669"/>
    <property type="project" value="TreeGrafter"/>
</dbReference>
<dbReference type="GO" id="GO:0000407">
    <property type="term" value="C:phagophore assembly site"/>
    <property type="evidence" value="ECO:0007669"/>
    <property type="project" value="UniProtKB-SubCell"/>
</dbReference>
<dbReference type="NCBIfam" id="TIGR01381">
    <property type="entry name" value="E1_like_apg7"/>
    <property type="match status" value="1"/>
</dbReference>
<organism evidence="10 11">
    <name type="scientific">Pseudomicrostroma glucosiphilum</name>
    <dbReference type="NCBI Taxonomy" id="1684307"/>
    <lineage>
        <taxon>Eukaryota</taxon>
        <taxon>Fungi</taxon>
        <taxon>Dikarya</taxon>
        <taxon>Basidiomycota</taxon>
        <taxon>Ustilaginomycotina</taxon>
        <taxon>Exobasidiomycetes</taxon>
        <taxon>Microstromatales</taxon>
        <taxon>Microstromatales incertae sedis</taxon>
        <taxon>Pseudomicrostroma</taxon>
    </lineage>
</organism>
<keyword evidence="7" id="KW-0833">Ubl conjugation pathway</keyword>
<keyword evidence="3 7" id="KW-0813">Transport</keyword>
<dbReference type="GO" id="GO:0015031">
    <property type="term" value="P:protein transport"/>
    <property type="evidence" value="ECO:0007669"/>
    <property type="project" value="UniProtKB-UniRule"/>
</dbReference>
<dbReference type="Gene3D" id="3.40.140.100">
    <property type="entry name" value="Ubiquitin-like modifier-activating enzyme ATG7 C-terminal domain"/>
    <property type="match status" value="1"/>
</dbReference>
<gene>
    <name evidence="10" type="ORF">BCV69DRAFT_297943</name>
</gene>
<evidence type="ECO:0000313" key="11">
    <source>
        <dbReference type="Proteomes" id="UP000245942"/>
    </source>
</evidence>
<dbReference type="SUPFAM" id="SSF69572">
    <property type="entry name" value="Activating enzymes of the ubiquitin-like proteins"/>
    <property type="match status" value="1"/>
</dbReference>
<keyword evidence="7" id="KW-0963">Cytoplasm</keyword>
<evidence type="ECO:0000256" key="6">
    <source>
        <dbReference type="PIRSR" id="PIRSR606285-1"/>
    </source>
</evidence>
<evidence type="ECO:0000259" key="8">
    <source>
        <dbReference type="Pfam" id="PF00899"/>
    </source>
</evidence>
<evidence type="ECO:0000313" key="10">
    <source>
        <dbReference type="EMBL" id="PWN21726.1"/>
    </source>
</evidence>
<protein>
    <recommendedName>
        <fullName evidence="2 7">Ubiquitin-like modifier-activating enzyme ATG7</fullName>
    </recommendedName>
    <alternativeName>
        <fullName evidence="7">Autophagy-related protein 7</fullName>
    </alternativeName>
</protein>
<dbReference type="PANTHER" id="PTHR10953">
    <property type="entry name" value="UBIQUITIN-ACTIVATING ENZYME E1"/>
    <property type="match status" value="1"/>
</dbReference>
<dbReference type="InterPro" id="IPR042523">
    <property type="entry name" value="Atg7_N_2"/>
</dbReference>
<comment type="subcellular location">
    <subcellularLocation>
        <location evidence="7">Cytoplasm</location>
    </subcellularLocation>
    <subcellularLocation>
        <location evidence="7">Preautophagosomal structure</location>
    </subcellularLocation>
</comment>
<dbReference type="AlphaFoldDB" id="A0A316U932"/>
<dbReference type="STRING" id="1684307.A0A316U932"/>
<dbReference type="Pfam" id="PF16420">
    <property type="entry name" value="ATG7_N"/>
    <property type="match status" value="1"/>
</dbReference>
<dbReference type="InterPro" id="IPR045886">
    <property type="entry name" value="ThiF/MoeB/HesA"/>
</dbReference>
<feature type="domain" description="THIF-type NAD/FAD binding fold" evidence="8">
    <location>
        <begin position="400"/>
        <end position="644"/>
    </location>
</feature>
<dbReference type="InterPro" id="IPR006285">
    <property type="entry name" value="Atg7"/>
</dbReference>
<evidence type="ECO:0000256" key="1">
    <source>
        <dbReference type="ARBA" id="ARBA00010931"/>
    </source>
</evidence>
<dbReference type="InterPro" id="IPR032197">
    <property type="entry name" value="Atg7_N"/>
</dbReference>
<feature type="domain" description="Ubiquitin-like modifier-activating enzyme Atg7 N-terminal" evidence="9">
    <location>
        <begin position="14"/>
        <end position="383"/>
    </location>
</feature>
<keyword evidence="4 7" id="KW-0653">Protein transport</keyword>
<dbReference type="GO" id="GO:0000045">
    <property type="term" value="P:autophagosome assembly"/>
    <property type="evidence" value="ECO:0007669"/>
    <property type="project" value="TreeGrafter"/>
</dbReference>
<dbReference type="InterPro" id="IPR042522">
    <property type="entry name" value="Atg7_N_1"/>
</dbReference>
<proteinExistence type="inferred from homology"/>
<dbReference type="InterPro" id="IPR000594">
    <property type="entry name" value="ThiF_NAD_FAD-bd"/>
</dbReference>
<dbReference type="CDD" id="cd01486">
    <property type="entry name" value="Apg7"/>
    <property type="match status" value="1"/>
</dbReference>
<name>A0A316U932_9BASI</name>
<evidence type="ECO:0000256" key="7">
    <source>
        <dbReference type="RuleBase" id="RU366022"/>
    </source>
</evidence>
<dbReference type="EMBL" id="KZ819324">
    <property type="protein sequence ID" value="PWN21726.1"/>
    <property type="molecule type" value="Genomic_DNA"/>
</dbReference>
<keyword evidence="11" id="KW-1185">Reference proteome</keyword>
<sequence length="766" mass="82875">MSSPLPSSSSSTLLQFNPLPTTISPSFWHALTSLKLNHLRLSEDAIPVMGSYTVGRVVKDRRGGEKGRIVELGGSLSLLEEGLGGGAEAPAEGISVGAHFPTSSASSSSRLSVTVRGMLRNYNTAPQFTSADKNEIFSDLAQEILNDLLTSPDPLDAVTRFTVLAFADLKKYKYYHWAALPALIAQPNWQTSSPGWKSLQEEWTGKGEEEGEVSPRRMQSLAEAFKEHWQRYRGESEAGFCLVKVGSEACQVGMVRDFQTFFAGVPNEERVVLFIDPSATPSVPGWPLRNFLALLSVRFQVRQIRVICWRDELDDNAVGERSIIGNVFLPAEEGQSGSRVVKGDGSLPIAATQSDSARPVAIGWERNTQGKLAPKVADLGPLMDPRRLADQAVDLNLKLMRWRIMPEIQLEKIASTKCLLLGAGTLGCYVARVLMGWGVRNITLVDSSRVSYSNPVRQPLFEFEDCLDGGEPKAACAADRLKKIFPGVNAEGIMLSVPMPGHGLFSSSSTSSKVEASTRREVEQLESLIDSHDAVFLLMDSRESRWLPTMLGAAKGKIVINAALGFDTYLVMRHGAGPALEGGSKDEVDRDRLGCYFCNDVVAPSDSLTDRTLDQMCTVTRPGLAAIAGASAVELLVSLVQHPDGVSAPAPTPSTSGTSSSITTSSASSCLGLLPHQLRANLSTFSTLPLTAPAYARCTACSSAVVQAYRTEGWEMLRKALGAEEGYLERLTGLDVMYAETERMLMEDGGVEEWSEGEEEGEGELL</sequence>
<dbReference type="Pfam" id="PF00899">
    <property type="entry name" value="ThiF"/>
    <property type="match status" value="1"/>
</dbReference>
<dbReference type="GO" id="GO:0032446">
    <property type="term" value="P:protein modification by small protein conjugation"/>
    <property type="evidence" value="ECO:0007669"/>
    <property type="project" value="TreeGrafter"/>
</dbReference>
<feature type="active site" description="Glycyl thioester intermediate" evidence="6">
    <location>
        <position position="617"/>
    </location>
</feature>
<dbReference type="RefSeq" id="XP_025348886.1">
    <property type="nucleotide sequence ID" value="XM_025494169.1"/>
</dbReference>
<accession>A0A316U932</accession>
<dbReference type="OrthoDB" id="338614at2759"/>
<comment type="subunit">
    <text evidence="7">Homodimer.</text>
</comment>
<reference evidence="10 11" key="1">
    <citation type="journal article" date="2018" name="Mol. Biol. Evol.">
        <title>Broad Genomic Sampling Reveals a Smut Pathogenic Ancestry of the Fungal Clade Ustilaginomycotina.</title>
        <authorList>
            <person name="Kijpornyongpan T."/>
            <person name="Mondo S.J."/>
            <person name="Barry K."/>
            <person name="Sandor L."/>
            <person name="Lee J."/>
            <person name="Lipzen A."/>
            <person name="Pangilinan J."/>
            <person name="LaButti K."/>
            <person name="Hainaut M."/>
            <person name="Henrissat B."/>
            <person name="Grigoriev I.V."/>
            <person name="Spatafora J.W."/>
            <person name="Aime M.C."/>
        </authorList>
    </citation>
    <scope>NUCLEOTIDE SEQUENCE [LARGE SCALE GENOMIC DNA]</scope>
    <source>
        <strain evidence="10 11">MCA 4718</strain>
    </source>
</reference>
<dbReference type="PANTHER" id="PTHR10953:SF3">
    <property type="entry name" value="UBIQUITIN-LIKE MODIFIER-ACTIVATING ENZYME ATG7"/>
    <property type="match status" value="1"/>
</dbReference>
<comment type="similarity">
    <text evidence="1 7">Belongs to the ATG7 family.</text>
</comment>
<evidence type="ECO:0000256" key="5">
    <source>
        <dbReference type="ARBA" id="ARBA00023006"/>
    </source>
</evidence>
<dbReference type="Proteomes" id="UP000245942">
    <property type="component" value="Unassembled WGS sequence"/>
</dbReference>
<dbReference type="Gene3D" id="3.40.140.70">
    <property type="entry name" value="Ubiquitin-like modifier-activating enzyme ATG7 N-terminal domain"/>
    <property type="match status" value="1"/>
</dbReference>
<evidence type="ECO:0000256" key="2">
    <source>
        <dbReference type="ARBA" id="ARBA00017647"/>
    </source>
</evidence>
<dbReference type="Gene3D" id="3.40.50.720">
    <property type="entry name" value="NAD(P)-binding Rossmann-like Domain"/>
    <property type="match status" value="1"/>
</dbReference>
<evidence type="ECO:0000256" key="3">
    <source>
        <dbReference type="ARBA" id="ARBA00022448"/>
    </source>
</evidence>
<evidence type="ECO:0000259" key="9">
    <source>
        <dbReference type="Pfam" id="PF16420"/>
    </source>
</evidence>
<comment type="function">
    <text evidence="7">E1-like activating enzyme involved in the 2 ubiquitin-like systems required for cytoplasm to vacuole transport (Cvt) and autophagy. Activates ATG12 for its conjugation with ATG5 and ATG8 for its conjugation with phosphatidylethanolamine. Both systems are needed for the ATG8 association to Cvt vesicles and autophagosomes membranes. Autophagy is essential for maintenance of amino acid levels and protein synthesis under nitrogen starvation. Required for selective autophagic degradation of the nucleus (nucleophagy) as well as for mitophagy which contributes to regulate mitochondrial quantity and quality by eliminating the mitochondria to a basal level to fulfill cellular energy requirements and preventing excess ROS production.</text>
</comment>
<dbReference type="GeneID" id="37015903"/>
<dbReference type="GO" id="GO:0034727">
    <property type="term" value="P:piecemeal microautophagy of the nucleus"/>
    <property type="evidence" value="ECO:0007669"/>
    <property type="project" value="TreeGrafter"/>
</dbReference>
<dbReference type="InterPro" id="IPR035985">
    <property type="entry name" value="Ubiquitin-activating_enz"/>
</dbReference>
<keyword evidence="5 7" id="KW-0072">Autophagy</keyword>
<dbReference type="GO" id="GO:0019778">
    <property type="term" value="F:Atg12 activating enzyme activity"/>
    <property type="evidence" value="ECO:0007669"/>
    <property type="project" value="TreeGrafter"/>
</dbReference>
<dbReference type="GO" id="GO:0000422">
    <property type="term" value="P:autophagy of mitochondrion"/>
    <property type="evidence" value="ECO:0007669"/>
    <property type="project" value="TreeGrafter"/>
</dbReference>